<keyword evidence="5 10" id="KW-0547">Nucleotide-binding</keyword>
<dbReference type="EMBL" id="KV745372">
    <property type="protein sequence ID" value="OCK75043.1"/>
    <property type="molecule type" value="Genomic_DNA"/>
</dbReference>
<feature type="region of interest" description="Disordered" evidence="12">
    <location>
        <begin position="337"/>
        <end position="397"/>
    </location>
</feature>
<dbReference type="Gene3D" id="3.30.200.20">
    <property type="entry name" value="Phosphorylase Kinase, domain 1"/>
    <property type="match status" value="1"/>
</dbReference>
<dbReference type="InterPro" id="IPR000719">
    <property type="entry name" value="Prot_kinase_dom"/>
</dbReference>
<dbReference type="OrthoDB" id="1732493at2759"/>
<dbReference type="Proteomes" id="UP000250266">
    <property type="component" value="Unassembled WGS sequence"/>
</dbReference>
<dbReference type="PANTHER" id="PTHR24056">
    <property type="entry name" value="CELL DIVISION PROTEIN KINASE"/>
    <property type="match status" value="1"/>
</dbReference>
<dbReference type="InterPro" id="IPR011009">
    <property type="entry name" value="Kinase-like_dom_sf"/>
</dbReference>
<dbReference type="GO" id="GO:0004693">
    <property type="term" value="F:cyclin-dependent protein serine/threonine kinase activity"/>
    <property type="evidence" value="ECO:0007669"/>
    <property type="project" value="UniProtKB-EC"/>
</dbReference>
<dbReference type="GO" id="GO:0005634">
    <property type="term" value="C:nucleus"/>
    <property type="evidence" value="ECO:0007669"/>
    <property type="project" value="TreeGrafter"/>
</dbReference>
<feature type="compositionally biased region" description="Basic and acidic residues" evidence="12">
    <location>
        <begin position="354"/>
        <end position="372"/>
    </location>
</feature>
<dbReference type="GO" id="GO:0007346">
    <property type="term" value="P:regulation of mitotic cell cycle"/>
    <property type="evidence" value="ECO:0007669"/>
    <property type="project" value="TreeGrafter"/>
</dbReference>
<proteinExistence type="inferred from homology"/>
<keyword evidence="3 11" id="KW-0723">Serine/threonine-protein kinase</keyword>
<dbReference type="InterPro" id="IPR050108">
    <property type="entry name" value="CDK"/>
</dbReference>
<evidence type="ECO:0000256" key="8">
    <source>
        <dbReference type="ARBA" id="ARBA00047811"/>
    </source>
</evidence>
<comment type="catalytic activity">
    <reaction evidence="9">
        <text>L-seryl-[protein] + ATP = O-phospho-L-seryl-[protein] + ADP + H(+)</text>
        <dbReference type="Rhea" id="RHEA:17989"/>
        <dbReference type="Rhea" id="RHEA-COMP:9863"/>
        <dbReference type="Rhea" id="RHEA-COMP:11604"/>
        <dbReference type="ChEBI" id="CHEBI:15378"/>
        <dbReference type="ChEBI" id="CHEBI:29999"/>
        <dbReference type="ChEBI" id="CHEBI:30616"/>
        <dbReference type="ChEBI" id="CHEBI:83421"/>
        <dbReference type="ChEBI" id="CHEBI:456216"/>
        <dbReference type="EC" id="2.7.11.22"/>
    </reaction>
</comment>
<gene>
    <name evidence="14" type="ORF">K432DRAFT_309422</name>
</gene>
<protein>
    <recommendedName>
        <fullName evidence="2">cyclin-dependent kinase</fullName>
        <ecNumber evidence="2">2.7.11.22</ecNumber>
    </recommendedName>
</protein>
<dbReference type="InterPro" id="IPR008271">
    <property type="entry name" value="Ser/Thr_kinase_AS"/>
</dbReference>
<evidence type="ECO:0000256" key="6">
    <source>
        <dbReference type="ARBA" id="ARBA00022777"/>
    </source>
</evidence>
<dbReference type="Pfam" id="PF00069">
    <property type="entry name" value="Pkinase"/>
    <property type="match status" value="1"/>
</dbReference>
<feature type="domain" description="Protein kinase" evidence="13">
    <location>
        <begin position="33"/>
        <end position="323"/>
    </location>
</feature>
<keyword evidence="7 10" id="KW-0067">ATP-binding</keyword>
<comment type="catalytic activity">
    <reaction evidence="8">
        <text>L-threonyl-[protein] + ATP = O-phospho-L-threonyl-[protein] + ADP + H(+)</text>
        <dbReference type="Rhea" id="RHEA:46608"/>
        <dbReference type="Rhea" id="RHEA-COMP:11060"/>
        <dbReference type="Rhea" id="RHEA-COMP:11605"/>
        <dbReference type="ChEBI" id="CHEBI:15378"/>
        <dbReference type="ChEBI" id="CHEBI:30013"/>
        <dbReference type="ChEBI" id="CHEBI:30616"/>
        <dbReference type="ChEBI" id="CHEBI:61977"/>
        <dbReference type="ChEBI" id="CHEBI:456216"/>
        <dbReference type="EC" id="2.7.11.22"/>
    </reaction>
</comment>
<evidence type="ECO:0000256" key="10">
    <source>
        <dbReference type="PROSITE-ProRule" id="PRU10141"/>
    </source>
</evidence>
<comment type="similarity">
    <text evidence="1">Belongs to the protein kinase superfamily. CMGC Ser/Thr protein kinase family. CDC2/CDKX subfamily.</text>
</comment>
<dbReference type="PROSITE" id="PS00107">
    <property type="entry name" value="PROTEIN_KINASE_ATP"/>
    <property type="match status" value="1"/>
</dbReference>
<evidence type="ECO:0000259" key="13">
    <source>
        <dbReference type="PROSITE" id="PS50011"/>
    </source>
</evidence>
<evidence type="ECO:0000256" key="7">
    <source>
        <dbReference type="ARBA" id="ARBA00022840"/>
    </source>
</evidence>
<dbReference type="InterPro" id="IPR017441">
    <property type="entry name" value="Protein_kinase_ATP_BS"/>
</dbReference>
<evidence type="ECO:0000256" key="9">
    <source>
        <dbReference type="ARBA" id="ARBA00048367"/>
    </source>
</evidence>
<dbReference type="PROSITE" id="PS50011">
    <property type="entry name" value="PROTEIN_KINASE_DOM"/>
    <property type="match status" value="1"/>
</dbReference>
<dbReference type="SUPFAM" id="SSF56112">
    <property type="entry name" value="Protein kinase-like (PK-like)"/>
    <property type="match status" value="1"/>
</dbReference>
<dbReference type="PROSITE" id="PS00108">
    <property type="entry name" value="PROTEIN_KINASE_ST"/>
    <property type="match status" value="1"/>
</dbReference>
<reference evidence="14 15" key="1">
    <citation type="journal article" date="2016" name="Nat. Commun.">
        <title>Ectomycorrhizal ecology is imprinted in the genome of the dominant symbiotic fungus Cenococcum geophilum.</title>
        <authorList>
            <consortium name="DOE Joint Genome Institute"/>
            <person name="Peter M."/>
            <person name="Kohler A."/>
            <person name="Ohm R.A."/>
            <person name="Kuo A."/>
            <person name="Krutzmann J."/>
            <person name="Morin E."/>
            <person name="Arend M."/>
            <person name="Barry K.W."/>
            <person name="Binder M."/>
            <person name="Choi C."/>
            <person name="Clum A."/>
            <person name="Copeland A."/>
            <person name="Grisel N."/>
            <person name="Haridas S."/>
            <person name="Kipfer T."/>
            <person name="LaButti K."/>
            <person name="Lindquist E."/>
            <person name="Lipzen A."/>
            <person name="Maire R."/>
            <person name="Meier B."/>
            <person name="Mihaltcheva S."/>
            <person name="Molinier V."/>
            <person name="Murat C."/>
            <person name="Poggeler S."/>
            <person name="Quandt C.A."/>
            <person name="Sperisen C."/>
            <person name="Tritt A."/>
            <person name="Tisserant E."/>
            <person name="Crous P.W."/>
            <person name="Henrissat B."/>
            <person name="Nehls U."/>
            <person name="Egli S."/>
            <person name="Spatafora J.W."/>
            <person name="Grigoriev I.V."/>
            <person name="Martin F.M."/>
        </authorList>
    </citation>
    <scope>NUCLEOTIDE SEQUENCE [LARGE SCALE GENOMIC DNA]</scope>
    <source>
        <strain evidence="14 15">CBS 459.81</strain>
    </source>
</reference>
<sequence length="397" mass="44283">METPSQWLSISGETLDLNIDRGFIGNCSSIKSYQTLNSLGEGSYGIVTRSLDTRTSSVVAIKQLFVLPSERHNGIPITSLREISILRSLRHQNIVNVLDVAVGEDALEDVYMVMEYCEQVGSPDPFKCLARQLLEGLEYLHRNDIIHRDIKLQNILLTAKGVLKLADFGMSVHFSRRPMTPGVVTIWYRAPELLLGTNRYTLAIDLWSAGLIIGELLLQEPVLPGETPIQQLSLIVKLIGTPSKEDITALAAIGCPELVRWQRDAMPSGRVENLERRFGDVSTEATVKFLMGLLRWDAQERWTASEALGKSKSRASADAVDWWKESPRAVEREMLPTFPEVRNQGEASSTKSMEMPDRSRAGRKHGVDDAGGKDFGGYSFDFGNDRGVVKGPKRRRK</sequence>
<evidence type="ECO:0000256" key="11">
    <source>
        <dbReference type="RuleBase" id="RU000304"/>
    </source>
</evidence>
<evidence type="ECO:0000256" key="4">
    <source>
        <dbReference type="ARBA" id="ARBA00022679"/>
    </source>
</evidence>
<keyword evidence="4" id="KW-0808">Transferase</keyword>
<organism evidence="14 15">
    <name type="scientific">Lepidopterella palustris CBS 459.81</name>
    <dbReference type="NCBI Taxonomy" id="1314670"/>
    <lineage>
        <taxon>Eukaryota</taxon>
        <taxon>Fungi</taxon>
        <taxon>Dikarya</taxon>
        <taxon>Ascomycota</taxon>
        <taxon>Pezizomycotina</taxon>
        <taxon>Dothideomycetes</taxon>
        <taxon>Pleosporomycetidae</taxon>
        <taxon>Mytilinidiales</taxon>
        <taxon>Argynnaceae</taxon>
        <taxon>Lepidopterella</taxon>
    </lineage>
</organism>
<dbReference type="AlphaFoldDB" id="A0A8E2E0P4"/>
<keyword evidence="15" id="KW-1185">Reference proteome</keyword>
<dbReference type="Gene3D" id="1.10.510.10">
    <property type="entry name" value="Transferase(Phosphotransferase) domain 1"/>
    <property type="match status" value="1"/>
</dbReference>
<evidence type="ECO:0000256" key="3">
    <source>
        <dbReference type="ARBA" id="ARBA00022527"/>
    </source>
</evidence>
<keyword evidence="6 14" id="KW-0418">Kinase</keyword>
<dbReference type="GO" id="GO:0005524">
    <property type="term" value="F:ATP binding"/>
    <property type="evidence" value="ECO:0007669"/>
    <property type="project" value="UniProtKB-UniRule"/>
</dbReference>
<evidence type="ECO:0000256" key="2">
    <source>
        <dbReference type="ARBA" id="ARBA00012425"/>
    </source>
</evidence>
<dbReference type="FunFam" id="1.10.510.10:FF:000624">
    <property type="entry name" value="Mitogen-activated protein kinase"/>
    <property type="match status" value="1"/>
</dbReference>
<evidence type="ECO:0000313" key="14">
    <source>
        <dbReference type="EMBL" id="OCK75043.1"/>
    </source>
</evidence>
<dbReference type="PANTHER" id="PTHR24056:SF508">
    <property type="entry name" value="CYCLIN-DEPENDENT KINASE 10"/>
    <property type="match status" value="1"/>
</dbReference>
<evidence type="ECO:0000313" key="15">
    <source>
        <dbReference type="Proteomes" id="UP000250266"/>
    </source>
</evidence>
<dbReference type="EC" id="2.7.11.22" evidence="2"/>
<name>A0A8E2E0P4_9PEZI</name>
<evidence type="ECO:0000256" key="12">
    <source>
        <dbReference type="SAM" id="MobiDB-lite"/>
    </source>
</evidence>
<evidence type="ECO:0000256" key="5">
    <source>
        <dbReference type="ARBA" id="ARBA00022741"/>
    </source>
</evidence>
<dbReference type="SMART" id="SM00220">
    <property type="entry name" value="S_TKc"/>
    <property type="match status" value="1"/>
</dbReference>
<feature type="binding site" evidence="10">
    <location>
        <position position="62"/>
    </location>
    <ligand>
        <name>ATP</name>
        <dbReference type="ChEBI" id="CHEBI:30616"/>
    </ligand>
</feature>
<evidence type="ECO:0000256" key="1">
    <source>
        <dbReference type="ARBA" id="ARBA00006485"/>
    </source>
</evidence>
<accession>A0A8E2E0P4</accession>